<dbReference type="PANTHER" id="PTHR43591">
    <property type="entry name" value="METHYLTRANSFERASE"/>
    <property type="match status" value="1"/>
</dbReference>
<dbReference type="PANTHER" id="PTHR43591:SF57">
    <property type="entry name" value="METHYLTRANSFERASE DOMAIN-CONTAINING PROTEIN-RELATED"/>
    <property type="match status" value="1"/>
</dbReference>
<dbReference type="InterPro" id="IPR029063">
    <property type="entry name" value="SAM-dependent_MTases_sf"/>
</dbReference>
<proteinExistence type="predicted"/>
<evidence type="ECO:0000313" key="2">
    <source>
        <dbReference type="Proteomes" id="UP000663852"/>
    </source>
</evidence>
<gene>
    <name evidence="1" type="ORF">EDS130_LOCUS25002</name>
</gene>
<evidence type="ECO:0000313" key="1">
    <source>
        <dbReference type="EMBL" id="CAF1194483.1"/>
    </source>
</evidence>
<dbReference type="AlphaFoldDB" id="A0A814VX66"/>
<evidence type="ECO:0008006" key="3">
    <source>
        <dbReference type="Google" id="ProtNLM"/>
    </source>
</evidence>
<protein>
    <recommendedName>
        <fullName evidence="3">S-adenosyl-L-methionine-dependent methyltransferase</fullName>
    </recommendedName>
</protein>
<sequence>MNKAETWDFCAPEYETLAVPVTGPCITKLLEQVSILPVTVSTAQTIKAIDIAGGAGFLSTLLGEAYSKAGLLEKVTILSSDFSPKMVEFTERSFASHNWPSSQFYARVLDATNLVDVSSNHFTHAFCTFGLMMIPDASKALNEMLRVLQPSGTVAITTWQKVGWVPIVSECIARAKMSSTKEENSVPILQSVRNWADVSYVQKVLEDAGFVNVQVNTFESHWSFVNHDDCVKKLTEGRWIAPFLKETNMTDVQRDKYNKVVYDVLLDMVNKQPNEPFDIPMVAILAYGQKPKD</sequence>
<dbReference type="OrthoDB" id="8300214at2759"/>
<dbReference type="Gene3D" id="3.40.50.150">
    <property type="entry name" value="Vaccinia Virus protein VP39"/>
    <property type="match status" value="1"/>
</dbReference>
<dbReference type="Pfam" id="PF01209">
    <property type="entry name" value="Ubie_methyltran"/>
    <property type="match status" value="1"/>
</dbReference>
<dbReference type="EMBL" id="CAJNOJ010000145">
    <property type="protein sequence ID" value="CAF1194483.1"/>
    <property type="molecule type" value="Genomic_DNA"/>
</dbReference>
<dbReference type="Proteomes" id="UP000663852">
    <property type="component" value="Unassembled WGS sequence"/>
</dbReference>
<accession>A0A814VX66</accession>
<name>A0A814VX66_ADIRI</name>
<dbReference type="SUPFAM" id="SSF53335">
    <property type="entry name" value="S-adenosyl-L-methionine-dependent methyltransferases"/>
    <property type="match status" value="1"/>
</dbReference>
<dbReference type="GO" id="GO:0008168">
    <property type="term" value="F:methyltransferase activity"/>
    <property type="evidence" value="ECO:0007669"/>
    <property type="project" value="TreeGrafter"/>
</dbReference>
<comment type="caution">
    <text evidence="1">The sequence shown here is derived from an EMBL/GenBank/DDBJ whole genome shotgun (WGS) entry which is preliminary data.</text>
</comment>
<reference evidence="1" key="1">
    <citation type="submission" date="2021-02" db="EMBL/GenBank/DDBJ databases">
        <authorList>
            <person name="Nowell W R."/>
        </authorList>
    </citation>
    <scope>NUCLEOTIDE SEQUENCE</scope>
</reference>
<organism evidence="1 2">
    <name type="scientific">Adineta ricciae</name>
    <name type="common">Rotifer</name>
    <dbReference type="NCBI Taxonomy" id="249248"/>
    <lineage>
        <taxon>Eukaryota</taxon>
        <taxon>Metazoa</taxon>
        <taxon>Spiralia</taxon>
        <taxon>Gnathifera</taxon>
        <taxon>Rotifera</taxon>
        <taxon>Eurotatoria</taxon>
        <taxon>Bdelloidea</taxon>
        <taxon>Adinetida</taxon>
        <taxon>Adinetidae</taxon>
        <taxon>Adineta</taxon>
    </lineage>
</organism>